<comment type="caution">
    <text evidence="1">The sequence shown here is derived from an EMBL/GenBank/DDBJ whole genome shotgun (WGS) entry which is preliminary data.</text>
</comment>
<sequence>MNTFRRFVICPPEFIHDIFQLSAQRFWKKKTLHGIKRYSLQDRFNEYLFAPIERKRRLQPATCFLNRSIKSTKAQVFLRPTIIGSPRYLSGLDAIRTPKKLVISSLNPSFTLAPK</sequence>
<organism evidence="1 2">
    <name type="scientific">Gossypium australe</name>
    <dbReference type="NCBI Taxonomy" id="47621"/>
    <lineage>
        <taxon>Eukaryota</taxon>
        <taxon>Viridiplantae</taxon>
        <taxon>Streptophyta</taxon>
        <taxon>Embryophyta</taxon>
        <taxon>Tracheophyta</taxon>
        <taxon>Spermatophyta</taxon>
        <taxon>Magnoliopsida</taxon>
        <taxon>eudicotyledons</taxon>
        <taxon>Gunneridae</taxon>
        <taxon>Pentapetalae</taxon>
        <taxon>rosids</taxon>
        <taxon>malvids</taxon>
        <taxon>Malvales</taxon>
        <taxon>Malvaceae</taxon>
        <taxon>Malvoideae</taxon>
        <taxon>Gossypium</taxon>
    </lineage>
</organism>
<accession>A0A5B6WT48</accession>
<evidence type="ECO:0000313" key="1">
    <source>
        <dbReference type="EMBL" id="KAA3484077.1"/>
    </source>
</evidence>
<evidence type="ECO:0000313" key="2">
    <source>
        <dbReference type="Proteomes" id="UP000325315"/>
    </source>
</evidence>
<dbReference type="Proteomes" id="UP000325315">
    <property type="component" value="Unassembled WGS sequence"/>
</dbReference>
<name>A0A5B6WT48_9ROSI</name>
<proteinExistence type="predicted"/>
<dbReference type="EMBL" id="SMMG02000002">
    <property type="protein sequence ID" value="KAA3484077.1"/>
    <property type="molecule type" value="Genomic_DNA"/>
</dbReference>
<reference evidence="2" key="1">
    <citation type="journal article" date="2019" name="Plant Biotechnol. J.">
        <title>Genome sequencing of the Australian wild diploid species Gossypium australe highlights disease resistance and delayed gland morphogenesis.</title>
        <authorList>
            <person name="Cai Y."/>
            <person name="Cai X."/>
            <person name="Wang Q."/>
            <person name="Wang P."/>
            <person name="Zhang Y."/>
            <person name="Cai C."/>
            <person name="Xu Y."/>
            <person name="Wang K."/>
            <person name="Zhou Z."/>
            <person name="Wang C."/>
            <person name="Geng S."/>
            <person name="Li B."/>
            <person name="Dong Q."/>
            <person name="Hou Y."/>
            <person name="Wang H."/>
            <person name="Ai P."/>
            <person name="Liu Z."/>
            <person name="Yi F."/>
            <person name="Sun M."/>
            <person name="An G."/>
            <person name="Cheng J."/>
            <person name="Zhang Y."/>
            <person name="Shi Q."/>
            <person name="Xie Y."/>
            <person name="Shi X."/>
            <person name="Chang Y."/>
            <person name="Huang F."/>
            <person name="Chen Y."/>
            <person name="Hong S."/>
            <person name="Mi L."/>
            <person name="Sun Q."/>
            <person name="Zhang L."/>
            <person name="Zhou B."/>
            <person name="Peng R."/>
            <person name="Zhang X."/>
            <person name="Liu F."/>
        </authorList>
    </citation>
    <scope>NUCLEOTIDE SEQUENCE [LARGE SCALE GENOMIC DNA]</scope>
    <source>
        <strain evidence="2">cv. PA1801</strain>
    </source>
</reference>
<dbReference type="AlphaFoldDB" id="A0A5B6WT48"/>
<keyword evidence="2" id="KW-1185">Reference proteome</keyword>
<gene>
    <name evidence="1" type="ORF">EPI10_006186</name>
</gene>
<protein>
    <submittedName>
        <fullName evidence="1">Uncharacterized protein</fullName>
    </submittedName>
</protein>